<dbReference type="AlphaFoldDB" id="A0AAV4UEW6"/>
<comment type="caution">
    <text evidence="1">The sequence shown here is derived from an EMBL/GenBank/DDBJ whole genome shotgun (WGS) entry which is preliminary data.</text>
</comment>
<dbReference type="EMBL" id="BPLQ01011189">
    <property type="protein sequence ID" value="GIY56327.1"/>
    <property type="molecule type" value="Genomic_DNA"/>
</dbReference>
<sequence length="97" mass="11000">MIRADDDVKETIQPSGEQFNNQIAIKLSGNYLKRYFPSLREEHVLLSFLILREINPATLKPKSKAVIKGLLVITTPTEIEESLKETPRDPPLSMLPI</sequence>
<evidence type="ECO:0000313" key="1">
    <source>
        <dbReference type="EMBL" id="GIY56327.1"/>
    </source>
</evidence>
<gene>
    <name evidence="1" type="ORF">CDAR_613041</name>
</gene>
<protein>
    <submittedName>
        <fullName evidence="1">Uncharacterized protein</fullName>
    </submittedName>
</protein>
<accession>A0AAV4UEW6</accession>
<reference evidence="1 2" key="1">
    <citation type="submission" date="2021-06" db="EMBL/GenBank/DDBJ databases">
        <title>Caerostris darwini draft genome.</title>
        <authorList>
            <person name="Kono N."/>
            <person name="Arakawa K."/>
        </authorList>
    </citation>
    <scope>NUCLEOTIDE SEQUENCE [LARGE SCALE GENOMIC DNA]</scope>
</reference>
<organism evidence="1 2">
    <name type="scientific">Caerostris darwini</name>
    <dbReference type="NCBI Taxonomy" id="1538125"/>
    <lineage>
        <taxon>Eukaryota</taxon>
        <taxon>Metazoa</taxon>
        <taxon>Ecdysozoa</taxon>
        <taxon>Arthropoda</taxon>
        <taxon>Chelicerata</taxon>
        <taxon>Arachnida</taxon>
        <taxon>Araneae</taxon>
        <taxon>Araneomorphae</taxon>
        <taxon>Entelegynae</taxon>
        <taxon>Araneoidea</taxon>
        <taxon>Araneidae</taxon>
        <taxon>Caerostris</taxon>
    </lineage>
</organism>
<proteinExistence type="predicted"/>
<keyword evidence="2" id="KW-1185">Reference proteome</keyword>
<name>A0AAV4UEW6_9ARAC</name>
<dbReference type="Proteomes" id="UP001054837">
    <property type="component" value="Unassembled WGS sequence"/>
</dbReference>
<evidence type="ECO:0000313" key="2">
    <source>
        <dbReference type="Proteomes" id="UP001054837"/>
    </source>
</evidence>